<evidence type="ECO:0000259" key="11">
    <source>
        <dbReference type="PROSITE" id="PS51755"/>
    </source>
</evidence>
<evidence type="ECO:0000256" key="2">
    <source>
        <dbReference type="ARBA" id="ARBA00022553"/>
    </source>
</evidence>
<dbReference type="AlphaFoldDB" id="A0A2T2X857"/>
<evidence type="ECO:0000313" key="13">
    <source>
        <dbReference type="Proteomes" id="UP000242699"/>
    </source>
</evidence>
<name>A0A2T2X857_9FIRM</name>
<dbReference type="InterPro" id="IPR001867">
    <property type="entry name" value="OmpR/PhoB-type_DNA-bd"/>
</dbReference>
<evidence type="ECO:0000256" key="5">
    <source>
        <dbReference type="ARBA" id="ARBA00023125"/>
    </source>
</evidence>
<accession>A0A2T2X857</accession>
<feature type="domain" description="Response regulatory" evidence="10">
    <location>
        <begin position="6"/>
        <end position="119"/>
    </location>
</feature>
<proteinExistence type="predicted"/>
<dbReference type="InterPro" id="IPR036388">
    <property type="entry name" value="WH-like_DNA-bd_sf"/>
</dbReference>
<dbReference type="GO" id="GO:0006355">
    <property type="term" value="P:regulation of DNA-templated transcription"/>
    <property type="evidence" value="ECO:0007669"/>
    <property type="project" value="InterPro"/>
</dbReference>
<reference evidence="12 13" key="1">
    <citation type="journal article" date="2014" name="BMC Genomics">
        <title>Comparison of environmental and isolate Sulfobacillus genomes reveals diverse carbon, sulfur, nitrogen, and hydrogen metabolisms.</title>
        <authorList>
            <person name="Justice N.B."/>
            <person name="Norman A."/>
            <person name="Brown C.T."/>
            <person name="Singh A."/>
            <person name="Thomas B.C."/>
            <person name="Banfield J.F."/>
        </authorList>
    </citation>
    <scope>NUCLEOTIDE SEQUENCE [LARGE SCALE GENOMIC DNA]</scope>
    <source>
        <strain evidence="12">AMDSBA1</strain>
    </source>
</reference>
<evidence type="ECO:0000256" key="9">
    <source>
        <dbReference type="PROSITE-ProRule" id="PRU01091"/>
    </source>
</evidence>
<keyword evidence="6" id="KW-0804">Transcription</keyword>
<dbReference type="PANTHER" id="PTHR48111">
    <property type="entry name" value="REGULATOR OF RPOS"/>
    <property type="match status" value="1"/>
</dbReference>
<dbReference type="PROSITE" id="PS51755">
    <property type="entry name" value="OMPR_PHOB"/>
    <property type="match status" value="1"/>
</dbReference>
<protein>
    <recommendedName>
        <fullName evidence="1">Stage 0 sporulation protein A homolog</fullName>
    </recommendedName>
</protein>
<dbReference type="GO" id="GO:0005829">
    <property type="term" value="C:cytosol"/>
    <property type="evidence" value="ECO:0007669"/>
    <property type="project" value="TreeGrafter"/>
</dbReference>
<dbReference type="PANTHER" id="PTHR48111:SF22">
    <property type="entry name" value="REGULATOR OF RPOS"/>
    <property type="match status" value="1"/>
</dbReference>
<gene>
    <name evidence="12" type="ORF">C7B43_05160</name>
</gene>
<comment type="caution">
    <text evidence="12">The sequence shown here is derived from an EMBL/GenBank/DDBJ whole genome shotgun (WGS) entry which is preliminary data.</text>
</comment>
<comment type="function">
    <text evidence="7">May play the central regulatory role in sporulation. It may be an element of the effector pathway responsible for the activation of sporulation genes in response to nutritional stress. Spo0A may act in concert with spo0H (a sigma factor) to control the expression of some genes that are critical to the sporulation process.</text>
</comment>
<evidence type="ECO:0000256" key="7">
    <source>
        <dbReference type="ARBA" id="ARBA00024867"/>
    </source>
</evidence>
<evidence type="ECO:0000259" key="10">
    <source>
        <dbReference type="PROSITE" id="PS50110"/>
    </source>
</evidence>
<evidence type="ECO:0000256" key="1">
    <source>
        <dbReference type="ARBA" id="ARBA00018672"/>
    </source>
</evidence>
<evidence type="ECO:0000256" key="4">
    <source>
        <dbReference type="ARBA" id="ARBA00023015"/>
    </source>
</evidence>
<dbReference type="GO" id="GO:0032993">
    <property type="term" value="C:protein-DNA complex"/>
    <property type="evidence" value="ECO:0007669"/>
    <property type="project" value="TreeGrafter"/>
</dbReference>
<dbReference type="InterPro" id="IPR001789">
    <property type="entry name" value="Sig_transdc_resp-reg_receiver"/>
</dbReference>
<feature type="domain" description="OmpR/PhoB-type" evidence="11">
    <location>
        <begin position="127"/>
        <end position="224"/>
    </location>
</feature>
<dbReference type="Gene3D" id="6.10.250.690">
    <property type="match status" value="1"/>
</dbReference>
<dbReference type="Gene3D" id="1.10.10.10">
    <property type="entry name" value="Winged helix-like DNA-binding domain superfamily/Winged helix DNA-binding domain"/>
    <property type="match status" value="1"/>
</dbReference>
<dbReference type="SMART" id="SM00862">
    <property type="entry name" value="Trans_reg_C"/>
    <property type="match status" value="1"/>
</dbReference>
<dbReference type="GO" id="GO:0000156">
    <property type="term" value="F:phosphorelay response regulator activity"/>
    <property type="evidence" value="ECO:0007669"/>
    <property type="project" value="TreeGrafter"/>
</dbReference>
<feature type="DNA-binding region" description="OmpR/PhoB-type" evidence="9">
    <location>
        <begin position="127"/>
        <end position="224"/>
    </location>
</feature>
<feature type="modified residue" description="4-aspartylphosphate" evidence="8">
    <location>
        <position position="55"/>
    </location>
</feature>
<dbReference type="GO" id="GO:0000976">
    <property type="term" value="F:transcription cis-regulatory region binding"/>
    <property type="evidence" value="ECO:0007669"/>
    <property type="project" value="TreeGrafter"/>
</dbReference>
<dbReference type="CDD" id="cd00383">
    <property type="entry name" value="trans_reg_C"/>
    <property type="match status" value="1"/>
</dbReference>
<dbReference type="Gene3D" id="3.40.50.2300">
    <property type="match status" value="1"/>
</dbReference>
<keyword evidence="3" id="KW-0902">Two-component regulatory system</keyword>
<keyword evidence="4" id="KW-0805">Transcription regulation</keyword>
<evidence type="ECO:0000256" key="6">
    <source>
        <dbReference type="ARBA" id="ARBA00023163"/>
    </source>
</evidence>
<organism evidence="12 13">
    <name type="scientific">Sulfobacillus benefaciens</name>
    <dbReference type="NCBI Taxonomy" id="453960"/>
    <lineage>
        <taxon>Bacteria</taxon>
        <taxon>Bacillati</taxon>
        <taxon>Bacillota</taxon>
        <taxon>Clostridia</taxon>
        <taxon>Eubacteriales</taxon>
        <taxon>Clostridiales Family XVII. Incertae Sedis</taxon>
        <taxon>Sulfobacillus</taxon>
    </lineage>
</organism>
<dbReference type="InterPro" id="IPR011006">
    <property type="entry name" value="CheY-like_superfamily"/>
</dbReference>
<keyword evidence="5 9" id="KW-0238">DNA-binding</keyword>
<dbReference type="Pfam" id="PF00486">
    <property type="entry name" value="Trans_reg_C"/>
    <property type="match status" value="1"/>
</dbReference>
<dbReference type="EMBL" id="PXYT01000008">
    <property type="protein sequence ID" value="PSR30680.1"/>
    <property type="molecule type" value="Genomic_DNA"/>
</dbReference>
<sequence length="224" mass="25294">MMDKHRILVVDDEEVIRDVLEIGLSHRGFQVLTCQDSEEALQAVGTFKPHAAVIDVMMPGEDGFQLSRKLRQDPHLFILLLTARDAVADRVTGLEGGADDYVIKPFDFDELVARLRAGLRRVGQDQNHNLQFGSLIMDDASHKVFADGEPITLTAKEYELLRYLLLNPGIVLSKVQILQHVWGYDYPGDDNLVEVHVSSLREKIQDRTKKLIQTVRGFGYRLGS</sequence>
<dbReference type="Pfam" id="PF00072">
    <property type="entry name" value="Response_reg"/>
    <property type="match status" value="1"/>
</dbReference>
<keyword evidence="2 8" id="KW-0597">Phosphoprotein</keyword>
<dbReference type="SMART" id="SM00448">
    <property type="entry name" value="REC"/>
    <property type="match status" value="1"/>
</dbReference>
<dbReference type="SUPFAM" id="SSF52172">
    <property type="entry name" value="CheY-like"/>
    <property type="match status" value="1"/>
</dbReference>
<dbReference type="FunFam" id="1.10.10.10:FF:000005">
    <property type="entry name" value="Two-component system response regulator"/>
    <property type="match status" value="1"/>
</dbReference>
<dbReference type="Proteomes" id="UP000242699">
    <property type="component" value="Unassembled WGS sequence"/>
</dbReference>
<dbReference type="InterPro" id="IPR039420">
    <property type="entry name" value="WalR-like"/>
</dbReference>
<dbReference type="PROSITE" id="PS50110">
    <property type="entry name" value="RESPONSE_REGULATORY"/>
    <property type="match status" value="1"/>
</dbReference>
<evidence type="ECO:0000256" key="8">
    <source>
        <dbReference type="PROSITE-ProRule" id="PRU00169"/>
    </source>
</evidence>
<evidence type="ECO:0000256" key="3">
    <source>
        <dbReference type="ARBA" id="ARBA00023012"/>
    </source>
</evidence>
<evidence type="ECO:0000313" key="12">
    <source>
        <dbReference type="EMBL" id="PSR30680.1"/>
    </source>
</evidence>